<protein>
    <recommendedName>
        <fullName evidence="2">CRIB domain-containing protein</fullName>
    </recommendedName>
</protein>
<keyword evidence="4" id="KW-1185">Reference proteome</keyword>
<comment type="caution">
    <text evidence="3">The sequence shown here is derived from an EMBL/GenBank/DDBJ whole genome shotgun (WGS) entry which is preliminary data.</text>
</comment>
<evidence type="ECO:0000313" key="3">
    <source>
        <dbReference type="EMBL" id="EFA76567.1"/>
    </source>
</evidence>
<reference evidence="3 4" key="1">
    <citation type="journal article" date="2011" name="Genome Res.">
        <title>Phylogeny-wide analysis of social amoeba genomes highlights ancient origins for complex intercellular communication.</title>
        <authorList>
            <person name="Heidel A.J."/>
            <person name="Lawal H.M."/>
            <person name="Felder M."/>
            <person name="Schilde C."/>
            <person name="Helps N.R."/>
            <person name="Tunggal B."/>
            <person name="Rivero F."/>
            <person name="John U."/>
            <person name="Schleicher M."/>
            <person name="Eichinger L."/>
            <person name="Platzer M."/>
            <person name="Noegel A.A."/>
            <person name="Schaap P."/>
            <person name="Gloeckner G."/>
        </authorList>
    </citation>
    <scope>NUCLEOTIDE SEQUENCE [LARGE SCALE GENOMIC DNA]</scope>
    <source>
        <strain evidence="4">ATCC 26659 / Pp 5 / PN500</strain>
    </source>
</reference>
<dbReference type="InParanoid" id="D3BQ16"/>
<dbReference type="GeneID" id="31365807"/>
<dbReference type="RefSeq" id="XP_020428699.1">
    <property type="nucleotide sequence ID" value="XM_020581114.1"/>
</dbReference>
<dbReference type="Proteomes" id="UP000001396">
    <property type="component" value="Unassembled WGS sequence"/>
</dbReference>
<dbReference type="PROSITE" id="PS50108">
    <property type="entry name" value="CRIB"/>
    <property type="match status" value="1"/>
</dbReference>
<dbReference type="InterPro" id="IPR011993">
    <property type="entry name" value="PH-like_dom_sf"/>
</dbReference>
<evidence type="ECO:0000256" key="1">
    <source>
        <dbReference type="SAM" id="MobiDB-lite"/>
    </source>
</evidence>
<dbReference type="InterPro" id="IPR000095">
    <property type="entry name" value="CRIB_dom"/>
</dbReference>
<dbReference type="EMBL" id="ADBJ01000047">
    <property type="protein sequence ID" value="EFA76567.1"/>
    <property type="molecule type" value="Genomic_DNA"/>
</dbReference>
<accession>D3BQ16</accession>
<feature type="region of interest" description="Disordered" evidence="1">
    <location>
        <begin position="75"/>
        <end position="114"/>
    </location>
</feature>
<proteinExistence type="predicted"/>
<dbReference type="AlphaFoldDB" id="D3BQ16"/>
<gene>
    <name evidence="3" type="ORF">PPL_10336</name>
</gene>
<dbReference type="Gene3D" id="2.30.29.30">
    <property type="entry name" value="Pleckstrin-homology domain (PH domain)/Phosphotyrosine-binding domain (PTB)"/>
    <property type="match status" value="1"/>
</dbReference>
<evidence type="ECO:0000313" key="4">
    <source>
        <dbReference type="Proteomes" id="UP000001396"/>
    </source>
</evidence>
<name>D3BQ16_HETP5</name>
<dbReference type="SUPFAM" id="SSF50729">
    <property type="entry name" value="PH domain-like"/>
    <property type="match status" value="1"/>
</dbReference>
<organism evidence="3 4">
    <name type="scientific">Heterostelium pallidum (strain ATCC 26659 / Pp 5 / PN500)</name>
    <name type="common">Cellular slime mold</name>
    <name type="synonym">Polysphondylium pallidum</name>
    <dbReference type="NCBI Taxonomy" id="670386"/>
    <lineage>
        <taxon>Eukaryota</taxon>
        <taxon>Amoebozoa</taxon>
        <taxon>Evosea</taxon>
        <taxon>Eumycetozoa</taxon>
        <taxon>Dictyostelia</taxon>
        <taxon>Acytosteliales</taxon>
        <taxon>Acytosteliaceae</taxon>
        <taxon>Heterostelium</taxon>
    </lineage>
</organism>
<sequence length="469" mass="54165">MSKNEISIIPPLDLGGIKLKDGDEEIITTAPLEFSLSPRSSFPAKPSINESPRSILLATQRIRAYSTPSKFVSLNRSRNSSLTPPLSPPTAITYTKSPENRHRARTEGSTLPTPIDGDFFCPDSPLGSPLIRKRTEKKDKDDFILNEKLDDTDDAISIPYNFKHLKHVDKENKRIVDEQFILEKIPNGKEGWLGKKSGKSNKTFWAVVYMGELKLYKTNTKDKLKYSLILYQCKLICKQQTPLELSLESTNGKDVITLIGSEVKEMDEWKSVLLDDGAISNEISELQRIRMERSIMKEKHTKKQQEDDYVRSEKLRRSEGKRSSINVNHPFQDNELLVMSWSITSELFYINDNSNNKKKQSFRIKVSIGQFEWNIIRETSNIIKYYKKLIELLPNLKGSIYDNSNNSSNSSLKNNELLVENIDIFLRLLVNNREIVMRDKIHRKSFLKFILPLYWQDEKPNDFVLPFII</sequence>
<evidence type="ECO:0000259" key="2">
    <source>
        <dbReference type="PROSITE" id="PS50108"/>
    </source>
</evidence>
<feature type="domain" description="CRIB" evidence="2">
    <location>
        <begin position="156"/>
        <end position="169"/>
    </location>
</feature>